<gene>
    <name evidence="2" type="ORF">GCM10011509_30270</name>
</gene>
<dbReference type="Gene3D" id="1.20.120.520">
    <property type="entry name" value="nmb1532 protein domain like"/>
    <property type="match status" value="1"/>
</dbReference>
<organism evidence="2 3">
    <name type="scientific">Ornithinimicrobium pekingense</name>
    <dbReference type="NCBI Taxonomy" id="384677"/>
    <lineage>
        <taxon>Bacteria</taxon>
        <taxon>Bacillati</taxon>
        <taxon>Actinomycetota</taxon>
        <taxon>Actinomycetes</taxon>
        <taxon>Micrococcales</taxon>
        <taxon>Ornithinimicrobiaceae</taxon>
        <taxon>Ornithinimicrobium</taxon>
    </lineage>
</organism>
<accession>A0ABQ2FDU8</accession>
<dbReference type="Pfam" id="PF01814">
    <property type="entry name" value="Hemerythrin"/>
    <property type="match status" value="1"/>
</dbReference>
<protein>
    <recommendedName>
        <fullName evidence="1">Hemerythrin-like domain-containing protein</fullName>
    </recommendedName>
</protein>
<evidence type="ECO:0000259" key="1">
    <source>
        <dbReference type="Pfam" id="PF01814"/>
    </source>
</evidence>
<dbReference type="Proteomes" id="UP000662111">
    <property type="component" value="Unassembled WGS sequence"/>
</dbReference>
<dbReference type="CDD" id="cd12108">
    <property type="entry name" value="Hr-like"/>
    <property type="match status" value="1"/>
</dbReference>
<dbReference type="PANTHER" id="PTHR38048">
    <property type="entry name" value="EXPRESSED PROTEIN"/>
    <property type="match status" value="1"/>
</dbReference>
<comment type="caution">
    <text evidence="2">The sequence shown here is derived from an EMBL/GenBank/DDBJ whole genome shotgun (WGS) entry which is preliminary data.</text>
</comment>
<feature type="domain" description="Hemerythrin-like" evidence="1">
    <location>
        <begin position="15"/>
        <end position="145"/>
    </location>
</feature>
<dbReference type="PANTHER" id="PTHR38048:SF1">
    <property type="entry name" value="HEMERYTHRIN-LIKE DOMAIN-CONTAINING PROTEIN"/>
    <property type="match status" value="1"/>
</dbReference>
<name>A0ABQ2FDU8_9MICO</name>
<keyword evidence="3" id="KW-1185">Reference proteome</keyword>
<evidence type="ECO:0000313" key="3">
    <source>
        <dbReference type="Proteomes" id="UP000662111"/>
    </source>
</evidence>
<proteinExistence type="predicted"/>
<dbReference type="InterPro" id="IPR012312">
    <property type="entry name" value="Hemerythrin-like"/>
</dbReference>
<dbReference type="RefSeq" id="WP_022922286.1">
    <property type="nucleotide sequence ID" value="NZ_BMLB01000007.1"/>
</dbReference>
<sequence>MATTSGTALTDDDMELMRILHDAFRRDAARLARVAQRYGTVDPETHDALLIGWHGFSRSLHHHHTIEDRHIWPALRAKLADRPDDLAVLDDMESEHALIDPALEALERAFDDREVGRDEVAARIDELLTLLAGHLAHEEKDAFPLMRGLLTTQEWAAMNKASMKELPLSELAALGPFIVDGAPPEDVRRILSEFPAPLRLVHRFWWNPRYQRVRRWE</sequence>
<evidence type="ECO:0000313" key="2">
    <source>
        <dbReference type="EMBL" id="GGK79687.1"/>
    </source>
</evidence>
<dbReference type="InterPro" id="IPR053206">
    <property type="entry name" value="Dimeric_xanthone_biosynth"/>
</dbReference>
<dbReference type="EMBL" id="BMLB01000007">
    <property type="protein sequence ID" value="GGK79687.1"/>
    <property type="molecule type" value="Genomic_DNA"/>
</dbReference>
<reference evidence="3" key="1">
    <citation type="journal article" date="2019" name="Int. J. Syst. Evol. Microbiol.">
        <title>The Global Catalogue of Microorganisms (GCM) 10K type strain sequencing project: providing services to taxonomists for standard genome sequencing and annotation.</title>
        <authorList>
            <consortium name="The Broad Institute Genomics Platform"/>
            <consortium name="The Broad Institute Genome Sequencing Center for Infectious Disease"/>
            <person name="Wu L."/>
            <person name="Ma J."/>
        </authorList>
    </citation>
    <scope>NUCLEOTIDE SEQUENCE [LARGE SCALE GENOMIC DNA]</scope>
    <source>
        <strain evidence="3">CGMCC 1.5362</strain>
    </source>
</reference>